<evidence type="ECO:0000259" key="1">
    <source>
        <dbReference type="PROSITE" id="PS51352"/>
    </source>
</evidence>
<dbReference type="GO" id="GO:0016491">
    <property type="term" value="F:oxidoreductase activity"/>
    <property type="evidence" value="ECO:0007669"/>
    <property type="project" value="InterPro"/>
</dbReference>
<dbReference type="InterPro" id="IPR013766">
    <property type="entry name" value="Thioredoxin_domain"/>
</dbReference>
<dbReference type="OrthoDB" id="637389at2"/>
<dbReference type="InterPro" id="IPR000866">
    <property type="entry name" value="AhpC/TSA"/>
</dbReference>
<dbReference type="InterPro" id="IPR036249">
    <property type="entry name" value="Thioredoxin-like_sf"/>
</dbReference>
<dbReference type="Pfam" id="PF14289">
    <property type="entry name" value="DUF4369"/>
    <property type="match status" value="1"/>
</dbReference>
<dbReference type="InterPro" id="IPR025380">
    <property type="entry name" value="DUF4369"/>
</dbReference>
<dbReference type="SUPFAM" id="SSF52833">
    <property type="entry name" value="Thioredoxin-like"/>
    <property type="match status" value="1"/>
</dbReference>
<dbReference type="PROSITE" id="PS51257">
    <property type="entry name" value="PROKAR_LIPOPROTEIN"/>
    <property type="match status" value="1"/>
</dbReference>
<dbReference type="AlphaFoldDB" id="A0A8E1UR29"/>
<sequence length="332" mass="36993">MKRLIYLTLTLVLVACGTRRGYFNLDGRLLNLNQGEFYVYSPDGVFDGIDTIKVEGGRFTFETQCKESGTLVIVFPNFSEVPVFAEPGKSVSVKGDASHLKEIEIEGTKENELMTAFRQQLVKASPPEEMSYAENFVKNNPATAASVYVLKKYFILVPDVNLDKAASLADIVYKAQPKNGEVARIVRYVKMMKNNAGGARIPSFSAQDINGKNISASYLQGKVAVVYTWAEWSYESRNMRDRLLRLKNEYGNKLALMGISLDASKRTCSFAVRSDSTASPVICDQLMFESPLLETFGLGRVADNIVYNAQGRIVERSLNINELETKLKVLLN</sequence>
<name>A0A8E1UR29_9BACT</name>
<dbReference type="Gene3D" id="3.40.30.10">
    <property type="entry name" value="Glutaredoxin"/>
    <property type="match status" value="1"/>
</dbReference>
<dbReference type="Pfam" id="PF00578">
    <property type="entry name" value="AhpC-TSA"/>
    <property type="match status" value="1"/>
</dbReference>
<feature type="domain" description="Thioredoxin" evidence="1">
    <location>
        <begin position="195"/>
        <end position="332"/>
    </location>
</feature>
<reference evidence="2 3" key="1">
    <citation type="submission" date="2015-06" db="EMBL/GenBank/DDBJ databases">
        <title>Prevotella sp. 109, sp. nov., a novel member of the family Prevotellaceae isolated from human faeces.</title>
        <authorList>
            <person name="Shkoporov A.N."/>
            <person name="Chaplin A.V."/>
            <person name="Kafarskaia L.I."/>
            <person name="Efimov B.A."/>
        </authorList>
    </citation>
    <scope>NUCLEOTIDE SEQUENCE [LARGE SCALE GENOMIC DNA]</scope>
    <source>
        <strain evidence="2 3">109</strain>
    </source>
</reference>
<evidence type="ECO:0000313" key="3">
    <source>
        <dbReference type="Proteomes" id="UP000036951"/>
    </source>
</evidence>
<proteinExistence type="predicted"/>
<organism evidence="2 3">
    <name type="scientific">Xylanibacter rarus</name>
    <dbReference type="NCBI Taxonomy" id="1676614"/>
    <lineage>
        <taxon>Bacteria</taxon>
        <taxon>Pseudomonadati</taxon>
        <taxon>Bacteroidota</taxon>
        <taxon>Bacteroidia</taxon>
        <taxon>Bacteroidales</taxon>
        <taxon>Prevotellaceae</taxon>
        <taxon>Xylanibacter</taxon>
    </lineage>
</organism>
<dbReference type="PROSITE" id="PS51352">
    <property type="entry name" value="THIOREDOXIN_2"/>
    <property type="match status" value="1"/>
</dbReference>
<keyword evidence="3" id="KW-1185">Reference proteome</keyword>
<dbReference type="GO" id="GO:0016209">
    <property type="term" value="F:antioxidant activity"/>
    <property type="evidence" value="ECO:0007669"/>
    <property type="project" value="InterPro"/>
</dbReference>
<comment type="caution">
    <text evidence="2">The sequence shown here is derived from an EMBL/GenBank/DDBJ whole genome shotgun (WGS) entry which is preliminary data.</text>
</comment>
<gene>
    <name evidence="2" type="ORF">ACU52_12035</name>
</gene>
<evidence type="ECO:0000313" key="2">
    <source>
        <dbReference type="EMBL" id="KOO67703.1"/>
    </source>
</evidence>
<dbReference type="RefSeq" id="WP_021854373.1">
    <property type="nucleotide sequence ID" value="NZ_DAWCKJ010000054.1"/>
</dbReference>
<protein>
    <recommendedName>
        <fullName evidence="1">Thioredoxin domain-containing protein</fullName>
    </recommendedName>
</protein>
<accession>A0A8E1UR29</accession>
<dbReference type="Proteomes" id="UP000036951">
    <property type="component" value="Unassembled WGS sequence"/>
</dbReference>
<dbReference type="EMBL" id="LFQU01000028">
    <property type="protein sequence ID" value="KOO67703.1"/>
    <property type="molecule type" value="Genomic_DNA"/>
</dbReference>